<name>A0A1Q5PPE5_9ACTO</name>
<dbReference type="InterPro" id="IPR050065">
    <property type="entry name" value="GlmU-like"/>
</dbReference>
<comment type="caution">
    <text evidence="4">The sequence shown here is derived from an EMBL/GenBank/DDBJ whole genome shotgun (WGS) entry which is preliminary data.</text>
</comment>
<evidence type="ECO:0000259" key="3">
    <source>
        <dbReference type="Pfam" id="PF00483"/>
    </source>
</evidence>
<dbReference type="Pfam" id="PF00483">
    <property type="entry name" value="NTP_transferase"/>
    <property type="match status" value="1"/>
</dbReference>
<dbReference type="InterPro" id="IPR005835">
    <property type="entry name" value="NTP_transferase_dom"/>
</dbReference>
<dbReference type="AlphaFoldDB" id="A0A1Q5PPE5"/>
<dbReference type="Proteomes" id="UP000186785">
    <property type="component" value="Unassembled WGS sequence"/>
</dbReference>
<dbReference type="SUPFAM" id="SSF53448">
    <property type="entry name" value="Nucleotide-diphospho-sugar transferases"/>
    <property type="match status" value="1"/>
</dbReference>
<dbReference type="Gene3D" id="3.90.550.10">
    <property type="entry name" value="Spore Coat Polysaccharide Biosynthesis Protein SpsA, Chain A"/>
    <property type="match status" value="1"/>
</dbReference>
<accession>A0A1Q5PPE5</accession>
<keyword evidence="5" id="KW-1185">Reference proteome</keyword>
<feature type="domain" description="Nucleotidyl transferase" evidence="3">
    <location>
        <begin position="6"/>
        <end position="235"/>
    </location>
</feature>
<evidence type="ECO:0000313" key="4">
    <source>
        <dbReference type="EMBL" id="OKL49461.1"/>
    </source>
</evidence>
<organism evidence="4 5">
    <name type="scientific">Boudabousia liubingyangii</name>
    <dbReference type="NCBI Taxonomy" id="1921764"/>
    <lineage>
        <taxon>Bacteria</taxon>
        <taxon>Bacillati</taxon>
        <taxon>Actinomycetota</taxon>
        <taxon>Actinomycetes</taxon>
        <taxon>Actinomycetales</taxon>
        <taxon>Actinomycetaceae</taxon>
        <taxon>Boudabousia</taxon>
    </lineage>
</organism>
<protein>
    <submittedName>
        <fullName evidence="4">Glucose-1-phosphate thymidylyltransferase</fullName>
    </submittedName>
</protein>
<keyword evidence="1 4" id="KW-0808">Transferase</keyword>
<dbReference type="CDD" id="cd04181">
    <property type="entry name" value="NTP_transferase"/>
    <property type="match status" value="1"/>
</dbReference>
<evidence type="ECO:0000313" key="5">
    <source>
        <dbReference type="Proteomes" id="UP000186785"/>
    </source>
</evidence>
<dbReference type="InterPro" id="IPR029044">
    <property type="entry name" value="Nucleotide-diphossugar_trans"/>
</dbReference>
<dbReference type="RefSeq" id="WP_073708351.1">
    <property type="nucleotide sequence ID" value="NZ_MQSV01000001.1"/>
</dbReference>
<dbReference type="PANTHER" id="PTHR43584:SF8">
    <property type="entry name" value="N-ACETYLMURAMATE ALPHA-1-PHOSPHATE URIDYLYLTRANSFERASE"/>
    <property type="match status" value="1"/>
</dbReference>
<sequence length="268" mass="28758">MTNTTKAVILARGLGTRMRAAADDAQLSEEQAKAADAGVKGMINVGRPFLDYVISALADAGVTDVCLVIGPEHDMMREYYGSPEIKRVKMHFAVQEEPLGTANAVLAAEEFAGEDAFIVVNSDNYYSAGSLTKLAAAEGAAMLGYEREALISGSNIPEDRVAAFAIIDQDGNQLVDMLEKPAPEVLASRPNARISMNAFRFTKPVFEACKNIDKSIRGEYELADSLRYLLSHGTPIEVVPVAEGVLDMSRRTDIAAVKDALSGIEVSL</sequence>
<gene>
    <name evidence="4" type="ORF">BSR29_00405</name>
</gene>
<evidence type="ECO:0000256" key="2">
    <source>
        <dbReference type="ARBA" id="ARBA00022695"/>
    </source>
</evidence>
<dbReference type="PANTHER" id="PTHR43584">
    <property type="entry name" value="NUCLEOTIDYL TRANSFERASE"/>
    <property type="match status" value="1"/>
</dbReference>
<evidence type="ECO:0000256" key="1">
    <source>
        <dbReference type="ARBA" id="ARBA00022679"/>
    </source>
</evidence>
<dbReference type="STRING" id="1921764.BSR28_02070"/>
<proteinExistence type="predicted"/>
<dbReference type="GO" id="GO:0016779">
    <property type="term" value="F:nucleotidyltransferase activity"/>
    <property type="evidence" value="ECO:0007669"/>
    <property type="project" value="UniProtKB-KW"/>
</dbReference>
<dbReference type="EMBL" id="MQSV01000001">
    <property type="protein sequence ID" value="OKL49461.1"/>
    <property type="molecule type" value="Genomic_DNA"/>
</dbReference>
<keyword evidence="2" id="KW-0548">Nucleotidyltransferase</keyword>
<dbReference type="OrthoDB" id="9813721at2"/>
<reference evidence="4 5" key="1">
    <citation type="submission" date="2016-11" db="EMBL/GenBank/DDBJ databases">
        <title>Actinomyces gypaetusis sp. nov. isolated from the vulture Gypaetus barbatus in Qinghai Tibet Plateau China.</title>
        <authorList>
            <person name="Meng X."/>
        </authorList>
    </citation>
    <scope>NUCLEOTIDE SEQUENCE [LARGE SCALE GENOMIC DNA]</scope>
    <source>
        <strain evidence="4 5">VUL4_2</strain>
    </source>
</reference>